<evidence type="ECO:0000256" key="2">
    <source>
        <dbReference type="SAM" id="Phobius"/>
    </source>
</evidence>
<feature type="signal peptide" evidence="3">
    <location>
        <begin position="1"/>
        <end position="31"/>
    </location>
</feature>
<evidence type="ECO:0000313" key="5">
    <source>
        <dbReference type="Proteomes" id="UP001291623"/>
    </source>
</evidence>
<keyword evidence="2" id="KW-0472">Membrane</keyword>
<sequence length="468" mass="52663">MAPLTSSFSKVLLVLCFLLVLLASSFISTQCTQINKNNASSTRITRRILELDIDDDNNDDDSPQPIKKKKSISKIDDSSQPTKKKSKLSSLSNSNSKNQTKLIKSTNSSSKNQTKLTKISFPSLIKNQTKLAKTKLSLSDSFSSSTKNKTKLIKPTPQEKLTLKSQLKKFNSTSTKPSNSTKKTSLDLSKTTEVTTTNNLNVSKSKNTTTKQSFTNKNAKKDKDSQPYWLENDDDDDLMSGFIDLPSKFQETFLPDLEKISKTSKVYLNKANKEITKNFKPIVGNKYAATIASILSFAFILIPLLLVSIIFNHIKAYFSLQRLLIFIQVYLSIYFSILCLSSLVTGLEPLKFFYATSQSTYICLQLMQTLAYVLYLLMLLMYLVLVFSTETGPVTKMIGLAQTFVGFAVGLHYYMTVFHKAVLRQPPRTSWRNHAIYATCFLVICLLSRADRMKKTYLEEGGEEGKKS</sequence>
<dbReference type="AlphaFoldDB" id="A0AAE1RRN6"/>
<feature type="chain" id="PRO_5041991920" evidence="3">
    <location>
        <begin position="32"/>
        <end position="468"/>
    </location>
</feature>
<dbReference type="Proteomes" id="UP001291623">
    <property type="component" value="Unassembled WGS sequence"/>
</dbReference>
<keyword evidence="2" id="KW-0812">Transmembrane</keyword>
<feature type="transmembrane region" description="Helical" evidence="2">
    <location>
        <begin position="434"/>
        <end position="450"/>
    </location>
</feature>
<evidence type="ECO:0000256" key="1">
    <source>
        <dbReference type="SAM" id="MobiDB-lite"/>
    </source>
</evidence>
<feature type="compositionally biased region" description="Polar residues" evidence="1">
    <location>
        <begin position="203"/>
        <end position="217"/>
    </location>
</feature>
<reference evidence="4" key="1">
    <citation type="submission" date="2023-12" db="EMBL/GenBank/DDBJ databases">
        <title>Genome assembly of Anisodus tanguticus.</title>
        <authorList>
            <person name="Wang Y.-J."/>
        </authorList>
    </citation>
    <scope>NUCLEOTIDE SEQUENCE</scope>
    <source>
        <strain evidence="4">KB-2021</strain>
        <tissue evidence="4">Leaf</tissue>
    </source>
</reference>
<dbReference type="PANTHER" id="PTHR35310:SF2">
    <property type="match status" value="1"/>
</dbReference>
<accession>A0AAE1RRN6</accession>
<feature type="compositionally biased region" description="Acidic residues" evidence="1">
    <location>
        <begin position="53"/>
        <end position="62"/>
    </location>
</feature>
<feature type="compositionally biased region" description="Low complexity" evidence="1">
    <location>
        <begin position="136"/>
        <end position="147"/>
    </location>
</feature>
<feature type="compositionally biased region" description="Low complexity" evidence="1">
    <location>
        <begin position="168"/>
        <end position="202"/>
    </location>
</feature>
<feature type="transmembrane region" description="Helical" evidence="2">
    <location>
        <begin position="323"/>
        <end position="344"/>
    </location>
</feature>
<feature type="transmembrane region" description="Helical" evidence="2">
    <location>
        <begin position="397"/>
        <end position="414"/>
    </location>
</feature>
<keyword evidence="5" id="KW-1185">Reference proteome</keyword>
<keyword evidence="2" id="KW-1133">Transmembrane helix</keyword>
<feature type="compositionally biased region" description="Low complexity" evidence="1">
    <location>
        <begin position="88"/>
        <end position="114"/>
    </location>
</feature>
<feature type="region of interest" description="Disordered" evidence="1">
    <location>
        <begin position="53"/>
        <end position="114"/>
    </location>
</feature>
<feature type="transmembrane region" description="Helical" evidence="2">
    <location>
        <begin position="364"/>
        <end position="385"/>
    </location>
</feature>
<comment type="caution">
    <text evidence="4">The sequence shown here is derived from an EMBL/GenBank/DDBJ whole genome shotgun (WGS) entry which is preliminary data.</text>
</comment>
<dbReference type="PANTHER" id="PTHR35310">
    <property type="entry name" value="CELL WALL INTEGRITY/STRESS RESPONSE COMPONENT-LIKE PROTEIN"/>
    <property type="match status" value="1"/>
</dbReference>
<keyword evidence="3" id="KW-0732">Signal</keyword>
<evidence type="ECO:0000256" key="3">
    <source>
        <dbReference type="SAM" id="SignalP"/>
    </source>
</evidence>
<proteinExistence type="predicted"/>
<organism evidence="4 5">
    <name type="scientific">Anisodus tanguticus</name>
    <dbReference type="NCBI Taxonomy" id="243964"/>
    <lineage>
        <taxon>Eukaryota</taxon>
        <taxon>Viridiplantae</taxon>
        <taxon>Streptophyta</taxon>
        <taxon>Embryophyta</taxon>
        <taxon>Tracheophyta</taxon>
        <taxon>Spermatophyta</taxon>
        <taxon>Magnoliopsida</taxon>
        <taxon>eudicotyledons</taxon>
        <taxon>Gunneridae</taxon>
        <taxon>Pentapetalae</taxon>
        <taxon>asterids</taxon>
        <taxon>lamiids</taxon>
        <taxon>Solanales</taxon>
        <taxon>Solanaceae</taxon>
        <taxon>Solanoideae</taxon>
        <taxon>Hyoscyameae</taxon>
        <taxon>Anisodus</taxon>
    </lineage>
</organism>
<feature type="transmembrane region" description="Helical" evidence="2">
    <location>
        <begin position="287"/>
        <end position="311"/>
    </location>
</feature>
<dbReference type="EMBL" id="JAVYJV010000013">
    <property type="protein sequence ID" value="KAK4356653.1"/>
    <property type="molecule type" value="Genomic_DNA"/>
</dbReference>
<protein>
    <submittedName>
        <fullName evidence="4">Uncharacterized protein</fullName>
    </submittedName>
</protein>
<evidence type="ECO:0000313" key="4">
    <source>
        <dbReference type="EMBL" id="KAK4356653.1"/>
    </source>
</evidence>
<gene>
    <name evidence="4" type="ORF">RND71_025624</name>
</gene>
<feature type="region of interest" description="Disordered" evidence="1">
    <location>
        <begin position="136"/>
        <end position="228"/>
    </location>
</feature>
<name>A0AAE1RRN6_9SOLA</name>